<gene>
    <name evidence="1" type="ORF">AWC17_05660</name>
</gene>
<evidence type="ECO:0000313" key="2">
    <source>
        <dbReference type="Proteomes" id="UP000193781"/>
    </source>
</evidence>
<proteinExistence type="predicted"/>
<dbReference type="Proteomes" id="UP000193781">
    <property type="component" value="Unassembled WGS sequence"/>
</dbReference>
<name>A0A1X1ZES3_9MYCO</name>
<accession>A0A1X1ZES3</accession>
<dbReference type="EMBL" id="LQPH01000125">
    <property type="protein sequence ID" value="ORW21839.1"/>
    <property type="molecule type" value="Genomic_DNA"/>
</dbReference>
<dbReference type="RefSeq" id="WP_023363514.1">
    <property type="nucleotide sequence ID" value="NZ_JACKSS010000170.1"/>
</dbReference>
<evidence type="ECO:0000313" key="1">
    <source>
        <dbReference type="EMBL" id="ORW21839.1"/>
    </source>
</evidence>
<dbReference type="AlphaFoldDB" id="A0A1X1ZES3"/>
<protein>
    <submittedName>
        <fullName evidence="1">Uncharacterized protein</fullName>
    </submittedName>
</protein>
<keyword evidence="2" id="KW-1185">Reference proteome</keyword>
<organism evidence="1 2">
    <name type="scientific">Mycobacterium nebraskense</name>
    <dbReference type="NCBI Taxonomy" id="244292"/>
    <lineage>
        <taxon>Bacteria</taxon>
        <taxon>Bacillati</taxon>
        <taxon>Actinomycetota</taxon>
        <taxon>Actinomycetes</taxon>
        <taxon>Mycobacteriales</taxon>
        <taxon>Mycobacteriaceae</taxon>
        <taxon>Mycobacterium</taxon>
    </lineage>
</organism>
<reference evidence="1 2" key="1">
    <citation type="submission" date="2016-01" db="EMBL/GenBank/DDBJ databases">
        <title>The new phylogeny of the genus Mycobacterium.</title>
        <authorList>
            <person name="Tarcisio F."/>
            <person name="Conor M."/>
            <person name="Antonella G."/>
            <person name="Elisabetta G."/>
            <person name="Giulia F.S."/>
            <person name="Sara T."/>
            <person name="Anna F."/>
            <person name="Clotilde B."/>
            <person name="Roberto B."/>
            <person name="Veronica D.S."/>
            <person name="Fabio R."/>
            <person name="Monica P."/>
            <person name="Olivier J."/>
            <person name="Enrico T."/>
            <person name="Nicola S."/>
        </authorList>
    </citation>
    <scope>NUCLEOTIDE SEQUENCE [LARGE SCALE GENOMIC DNA]</scope>
    <source>
        <strain evidence="1 2">DSM 44803</strain>
    </source>
</reference>
<comment type="caution">
    <text evidence="1">The sequence shown here is derived from an EMBL/GenBank/DDBJ whole genome shotgun (WGS) entry which is preliminary data.</text>
</comment>
<sequence length="196" mass="21063">MESMLTEAFKGGDWQPHTAHAAGLTHTWIEGWYAGGVEAIVAEVRGEAWDCLMIESTSNGPITQTARAKVFGLGAAVVGPRDSRAIHAVLATVEQRLQRGIGLPCSDFRPLLVLVGDGDHIQNSVLQKAAFLGRAANVHLGIHHIARARTPRHFDDNIGGWYHGSGQRCAANLVDTALLDHGGSHELSGCRASRHR</sequence>